<protein>
    <submittedName>
        <fullName evidence="1">Uncharacterized protein</fullName>
    </submittedName>
</protein>
<reference evidence="1 2" key="1">
    <citation type="journal article" date="2005" name="Arch. Microbiol.">
        <title>The genome sequence of an anaerobic aromatic-degrading denitrifying bacterium, strain EbN1.</title>
        <authorList>
            <person name="Rabus R."/>
            <person name="Kube M."/>
            <person name="Heider J."/>
            <person name="Beck A."/>
            <person name="Heitmann K."/>
            <person name="Widdel F."/>
            <person name="Reinhardt R."/>
        </authorList>
    </citation>
    <scope>NUCLEOTIDE SEQUENCE [LARGE SCALE GENOMIC DNA]</scope>
    <source>
        <strain evidence="1 2">EbN1</strain>
        <plasmid evidence="2">Plasmid pAzo1</plasmid>
    </source>
</reference>
<accession>Q5NWZ0</accession>
<dbReference type="HOGENOM" id="CLU_1933665_0_0_4"/>
<dbReference type="AlphaFoldDB" id="Q5NWZ0"/>
<organism evidence="1 2">
    <name type="scientific">Aromatoleum aromaticum (strain DSM 19018 / LMG 30748 / EbN1)</name>
    <name type="common">Azoarcus sp. (strain EbN1)</name>
    <dbReference type="NCBI Taxonomy" id="76114"/>
    <lineage>
        <taxon>Bacteria</taxon>
        <taxon>Pseudomonadati</taxon>
        <taxon>Pseudomonadota</taxon>
        <taxon>Betaproteobacteria</taxon>
        <taxon>Rhodocyclales</taxon>
        <taxon>Rhodocyclaceae</taxon>
        <taxon>Aromatoleum</taxon>
    </lineage>
</organism>
<dbReference type="RefSeq" id="WP_011254755.1">
    <property type="nucleotide sequence ID" value="NC_006823.1"/>
</dbReference>
<dbReference type="KEGG" id="eba:p1D20"/>
<evidence type="ECO:0000313" key="2">
    <source>
        <dbReference type="Proteomes" id="UP000006552"/>
    </source>
</evidence>
<geneLocation type="plasmid" evidence="2">
    <name>pAzo1</name>
</geneLocation>
<evidence type="ECO:0000313" key="1">
    <source>
        <dbReference type="EMBL" id="CAI10424.1"/>
    </source>
</evidence>
<proteinExistence type="predicted"/>
<dbReference type="EMBL" id="CR555307">
    <property type="protein sequence ID" value="CAI10424.1"/>
    <property type="molecule type" value="Genomic_DNA"/>
</dbReference>
<dbReference type="Proteomes" id="UP000006552">
    <property type="component" value="Plasmid 1"/>
</dbReference>
<sequence length="130" mass="13875">MSTKSVMSGMHLSEDTEAALRAEQGEPCRSCKRFVVTHSTIVDDVLRSCSAAGDNDVLGRVLLRLAESGRCTEAEPFACLARHDPRTLGDLMGTLPFFAEVPIEPELAELDLKGASKNLGTSVIGKIGLS</sequence>
<gene>
    <name evidence="1" type="ORF">p1D20</name>
</gene>
<name>Q5NWZ0_AROAE</name>
<keyword evidence="1" id="KW-0614">Plasmid</keyword>
<keyword evidence="2" id="KW-1185">Reference proteome</keyword>